<dbReference type="RefSeq" id="WP_271055023.1">
    <property type="nucleotide sequence ID" value="NZ_JAQIIO010000009.1"/>
</dbReference>
<dbReference type="Gene3D" id="3.30.70.920">
    <property type="match status" value="1"/>
</dbReference>
<dbReference type="Proteomes" id="UP001528040">
    <property type="component" value="Unassembled WGS sequence"/>
</dbReference>
<dbReference type="SMART" id="SM00344">
    <property type="entry name" value="HTH_ASNC"/>
    <property type="match status" value="1"/>
</dbReference>
<sequence>MDRDMAEIGQLDRYDREIMKILSGDGRLPVTELAIRVGLSKTPCQVRLKRLIAEGYIQGFKAMLDPEKLGLDQVVFVEVELTDTTEAALTDFNAAVQAVPEIEQCHMIAGAFDYLLKLRTRDMHSYREVLGRVISALPHVGSTSTHVSMQSVKDDAF</sequence>
<comment type="caution">
    <text evidence="6">The sequence shown here is derived from an EMBL/GenBank/DDBJ whole genome shotgun (WGS) entry which is preliminary data.</text>
</comment>
<organism evidence="6 7">
    <name type="scientific">Aliiroseovarius salicola</name>
    <dbReference type="NCBI Taxonomy" id="3009082"/>
    <lineage>
        <taxon>Bacteria</taxon>
        <taxon>Pseudomonadati</taxon>
        <taxon>Pseudomonadota</taxon>
        <taxon>Alphaproteobacteria</taxon>
        <taxon>Rhodobacterales</taxon>
        <taxon>Paracoccaceae</taxon>
        <taxon>Aliiroseovarius</taxon>
    </lineage>
</organism>
<evidence type="ECO:0000313" key="7">
    <source>
        <dbReference type="Proteomes" id="UP001528040"/>
    </source>
</evidence>
<dbReference type="InterPro" id="IPR000485">
    <property type="entry name" value="AsnC-type_HTH_dom"/>
</dbReference>
<dbReference type="InterPro" id="IPR036390">
    <property type="entry name" value="WH_DNA-bd_sf"/>
</dbReference>
<dbReference type="PRINTS" id="PR00033">
    <property type="entry name" value="HTHASNC"/>
</dbReference>
<reference evidence="6 7" key="1">
    <citation type="submission" date="2023-01" db="EMBL/GenBank/DDBJ databases">
        <authorList>
            <person name="Yoon J.-W."/>
        </authorList>
    </citation>
    <scope>NUCLEOTIDE SEQUENCE [LARGE SCALE GENOMIC DNA]</scope>
    <source>
        <strain evidence="6 7">KMU-50</strain>
    </source>
</reference>
<name>A0ABT4W470_9RHOB</name>
<dbReference type="PANTHER" id="PTHR30154:SF0">
    <property type="entry name" value="LEUCINE-RESPONSIVE REGULATORY PROTEIN"/>
    <property type="match status" value="1"/>
</dbReference>
<dbReference type="Pfam" id="PF13412">
    <property type="entry name" value="HTH_24"/>
    <property type="match status" value="1"/>
</dbReference>
<evidence type="ECO:0000256" key="3">
    <source>
        <dbReference type="ARBA" id="ARBA00023159"/>
    </source>
</evidence>
<proteinExistence type="predicted"/>
<dbReference type="InterPro" id="IPR019888">
    <property type="entry name" value="Tscrpt_reg_AsnC-like"/>
</dbReference>
<evidence type="ECO:0000256" key="2">
    <source>
        <dbReference type="ARBA" id="ARBA00023125"/>
    </source>
</evidence>
<dbReference type="InterPro" id="IPR011008">
    <property type="entry name" value="Dimeric_a/b-barrel"/>
</dbReference>
<dbReference type="InterPro" id="IPR019887">
    <property type="entry name" value="Tscrpt_reg_AsnC/Lrp_C"/>
</dbReference>
<feature type="domain" description="HTH asnC-type" evidence="5">
    <location>
        <begin position="11"/>
        <end position="72"/>
    </location>
</feature>
<gene>
    <name evidence="6" type="ORF">O2N63_14610</name>
</gene>
<evidence type="ECO:0000313" key="6">
    <source>
        <dbReference type="EMBL" id="MDA5095317.1"/>
    </source>
</evidence>
<dbReference type="InterPro" id="IPR011991">
    <property type="entry name" value="ArsR-like_HTH"/>
</dbReference>
<evidence type="ECO:0000256" key="4">
    <source>
        <dbReference type="ARBA" id="ARBA00023163"/>
    </source>
</evidence>
<keyword evidence="1" id="KW-0805">Transcription regulation</keyword>
<dbReference type="SUPFAM" id="SSF54909">
    <property type="entry name" value="Dimeric alpha+beta barrel"/>
    <property type="match status" value="1"/>
</dbReference>
<dbReference type="PANTHER" id="PTHR30154">
    <property type="entry name" value="LEUCINE-RESPONSIVE REGULATORY PROTEIN"/>
    <property type="match status" value="1"/>
</dbReference>
<protein>
    <submittedName>
        <fullName evidence="6">Lrp/AsnC ligand binding domain-containing protein</fullName>
    </submittedName>
</protein>
<dbReference type="InterPro" id="IPR019885">
    <property type="entry name" value="Tscrpt_reg_HTH_AsnC-type_CS"/>
</dbReference>
<dbReference type="PROSITE" id="PS00519">
    <property type="entry name" value="HTH_ASNC_1"/>
    <property type="match status" value="1"/>
</dbReference>
<dbReference type="InterPro" id="IPR036388">
    <property type="entry name" value="WH-like_DNA-bd_sf"/>
</dbReference>
<keyword evidence="2" id="KW-0238">DNA-binding</keyword>
<dbReference type="EMBL" id="JAQIIO010000009">
    <property type="protein sequence ID" value="MDA5095317.1"/>
    <property type="molecule type" value="Genomic_DNA"/>
</dbReference>
<evidence type="ECO:0000259" key="5">
    <source>
        <dbReference type="PROSITE" id="PS50956"/>
    </source>
</evidence>
<keyword evidence="7" id="KW-1185">Reference proteome</keyword>
<dbReference type="SUPFAM" id="SSF46785">
    <property type="entry name" value="Winged helix' DNA-binding domain"/>
    <property type="match status" value="1"/>
</dbReference>
<evidence type="ECO:0000256" key="1">
    <source>
        <dbReference type="ARBA" id="ARBA00023015"/>
    </source>
</evidence>
<dbReference type="CDD" id="cd00090">
    <property type="entry name" value="HTH_ARSR"/>
    <property type="match status" value="1"/>
</dbReference>
<accession>A0ABT4W470</accession>
<keyword evidence="4" id="KW-0804">Transcription</keyword>
<keyword evidence="3" id="KW-0010">Activator</keyword>
<dbReference type="Gene3D" id="1.10.10.10">
    <property type="entry name" value="Winged helix-like DNA-binding domain superfamily/Winged helix DNA-binding domain"/>
    <property type="match status" value="1"/>
</dbReference>
<dbReference type="Pfam" id="PF01037">
    <property type="entry name" value="AsnC_trans_reg"/>
    <property type="match status" value="1"/>
</dbReference>
<dbReference type="PROSITE" id="PS50956">
    <property type="entry name" value="HTH_ASNC_2"/>
    <property type="match status" value="1"/>
</dbReference>